<evidence type="ECO:0000259" key="6">
    <source>
        <dbReference type="Pfam" id="PF00850"/>
    </source>
</evidence>
<dbReference type="EMBL" id="QFQB01000105">
    <property type="protein sequence ID" value="PZQ44192.1"/>
    <property type="molecule type" value="Genomic_DNA"/>
</dbReference>
<dbReference type="GO" id="GO:0046872">
    <property type="term" value="F:metal ion binding"/>
    <property type="evidence" value="ECO:0007669"/>
    <property type="project" value="UniProtKB-KW"/>
</dbReference>
<evidence type="ECO:0000256" key="4">
    <source>
        <dbReference type="ARBA" id="ARBA00022801"/>
    </source>
</evidence>
<evidence type="ECO:0000313" key="7">
    <source>
        <dbReference type="EMBL" id="PZQ44192.1"/>
    </source>
</evidence>
<organism evidence="7 8">
    <name type="scientific">Micavibrio aeruginosavorus</name>
    <dbReference type="NCBI Taxonomy" id="349221"/>
    <lineage>
        <taxon>Bacteria</taxon>
        <taxon>Pseudomonadati</taxon>
        <taxon>Bdellovibrionota</taxon>
        <taxon>Bdellovibrionia</taxon>
        <taxon>Bdellovibrionales</taxon>
        <taxon>Pseudobdellovibrionaceae</taxon>
        <taxon>Micavibrio</taxon>
    </lineage>
</organism>
<evidence type="ECO:0000313" key="8">
    <source>
        <dbReference type="Proteomes" id="UP000249417"/>
    </source>
</evidence>
<comment type="cofactor">
    <cofactor evidence="1">
        <name>Zn(2+)</name>
        <dbReference type="ChEBI" id="CHEBI:29105"/>
    </cofactor>
</comment>
<name>A0A2W5MSH4_9BACT</name>
<dbReference type="CDD" id="cd10001">
    <property type="entry name" value="HDAC_classII_APAH"/>
    <property type="match status" value="1"/>
</dbReference>
<dbReference type="GO" id="GO:0040029">
    <property type="term" value="P:epigenetic regulation of gene expression"/>
    <property type="evidence" value="ECO:0007669"/>
    <property type="project" value="TreeGrafter"/>
</dbReference>
<dbReference type="SUPFAM" id="SSF52768">
    <property type="entry name" value="Arginase/deacetylase"/>
    <property type="match status" value="1"/>
</dbReference>
<dbReference type="InterPro" id="IPR000286">
    <property type="entry name" value="HDACs"/>
</dbReference>
<dbReference type="PANTHER" id="PTHR10625">
    <property type="entry name" value="HISTONE DEACETYLASE HDAC1-RELATED"/>
    <property type="match status" value="1"/>
</dbReference>
<reference evidence="7 8" key="1">
    <citation type="submission" date="2017-08" db="EMBL/GenBank/DDBJ databases">
        <title>Infants hospitalized years apart are colonized by the same room-sourced microbial strains.</title>
        <authorList>
            <person name="Brooks B."/>
            <person name="Olm M.R."/>
            <person name="Firek B.A."/>
            <person name="Baker R."/>
            <person name="Thomas B.C."/>
            <person name="Morowitz M.J."/>
            <person name="Banfield J.F."/>
        </authorList>
    </citation>
    <scope>NUCLEOTIDE SEQUENCE [LARGE SCALE GENOMIC DNA]</scope>
    <source>
        <strain evidence="7">S2_005_002_R2_29</strain>
    </source>
</reference>
<comment type="caution">
    <text evidence="7">The sequence shown here is derived from an EMBL/GenBank/DDBJ whole genome shotgun (WGS) entry which is preliminary data.</text>
</comment>
<evidence type="ECO:0000256" key="5">
    <source>
        <dbReference type="ARBA" id="ARBA00022833"/>
    </source>
</evidence>
<dbReference type="GO" id="GO:0004407">
    <property type="term" value="F:histone deacetylase activity"/>
    <property type="evidence" value="ECO:0007669"/>
    <property type="project" value="TreeGrafter"/>
</dbReference>
<feature type="domain" description="Histone deacetylase" evidence="6">
    <location>
        <begin position="28"/>
        <end position="337"/>
    </location>
</feature>
<dbReference type="InterPro" id="IPR037138">
    <property type="entry name" value="His_deacetylse_dom_sf"/>
</dbReference>
<dbReference type="PRINTS" id="PR01270">
    <property type="entry name" value="HDASUPER"/>
</dbReference>
<dbReference type="InterPro" id="IPR023801">
    <property type="entry name" value="His_deacetylse_dom"/>
</dbReference>
<dbReference type="PANTHER" id="PTHR10625:SF17">
    <property type="entry name" value="HISTONE DEACETYLASE 8"/>
    <property type="match status" value="1"/>
</dbReference>
<dbReference type="GO" id="GO:0016787">
    <property type="term" value="F:hydrolase activity"/>
    <property type="evidence" value="ECO:0007669"/>
    <property type="project" value="UniProtKB-KW"/>
</dbReference>
<dbReference type="InterPro" id="IPR023696">
    <property type="entry name" value="Ureohydrolase_dom_sf"/>
</dbReference>
<dbReference type="Gene3D" id="3.40.800.20">
    <property type="entry name" value="Histone deacetylase domain"/>
    <property type="match status" value="1"/>
</dbReference>
<dbReference type="AlphaFoldDB" id="A0A2W5MSH4"/>
<dbReference type="Proteomes" id="UP000249417">
    <property type="component" value="Unassembled WGS sequence"/>
</dbReference>
<dbReference type="Pfam" id="PF00850">
    <property type="entry name" value="Hist_deacetyl"/>
    <property type="match status" value="1"/>
</dbReference>
<gene>
    <name evidence="7" type="ORF">DI551_10630</name>
</gene>
<sequence>MKTVYSEKHTLHHPGLELMEGRFVENFEKPERVFFVRDQILHRGFSEIIAPEEFPADIFSRVHDPRYVAFLKEGYRRWEEQGESHLMLPSVFNLQNFDAPEPRALYGQMGYYIADGAAPLTETTWEAISHSAFCALTGQKMISNGEKTAFALCRPPGHHASKRLAAGYCYLNNAAIAAQGFLESGAKRVAVIDVDYHHGNGTQDIFYDRDDIMVISIHADPADDYPFYLGYADEKGIGKGEGYNINMPLPLGTDYTSWSKALDHALEKTFAYKPDAVIVSLGVDTFEKDPISKFKLQHDDYTKMGDTLAKLNMPTLFVMEGGYAVEDIGINVANVLTGFLNR</sequence>
<keyword evidence="3" id="KW-0479">Metal-binding</keyword>
<keyword evidence="5" id="KW-0862">Zinc</keyword>
<keyword evidence="4 7" id="KW-0378">Hydrolase</keyword>
<evidence type="ECO:0000256" key="2">
    <source>
        <dbReference type="ARBA" id="ARBA00005947"/>
    </source>
</evidence>
<protein>
    <submittedName>
        <fullName evidence="7">Acetylpolyamine amidohydrolase</fullName>
    </submittedName>
</protein>
<proteinExistence type="inferred from homology"/>
<accession>A0A2W5MSH4</accession>
<comment type="similarity">
    <text evidence="2">Belongs to the histone deacetylase family.</text>
</comment>
<evidence type="ECO:0000256" key="3">
    <source>
        <dbReference type="ARBA" id="ARBA00022723"/>
    </source>
</evidence>
<evidence type="ECO:0000256" key="1">
    <source>
        <dbReference type="ARBA" id="ARBA00001947"/>
    </source>
</evidence>